<dbReference type="RefSeq" id="WP_153345010.1">
    <property type="nucleotide sequence ID" value="NZ_WIVE01000044.1"/>
</dbReference>
<dbReference type="Pfam" id="PF04186">
    <property type="entry name" value="FxsA"/>
    <property type="match status" value="1"/>
</dbReference>
<dbReference type="OrthoDB" id="9792788at2"/>
<keyword evidence="2" id="KW-0812">Transmembrane</keyword>
<evidence type="ECO:0000256" key="2">
    <source>
        <dbReference type="SAM" id="Phobius"/>
    </source>
</evidence>
<comment type="caution">
    <text evidence="3">The sequence shown here is derived from an EMBL/GenBank/DDBJ whole genome shotgun (WGS) entry which is preliminary data.</text>
</comment>
<keyword evidence="2" id="KW-0472">Membrane</keyword>
<name>A0A7X1ZFQ7_9PROT</name>
<evidence type="ECO:0000256" key="1">
    <source>
        <dbReference type="SAM" id="MobiDB-lite"/>
    </source>
</evidence>
<dbReference type="AlphaFoldDB" id="A0A7X1ZFQ7"/>
<dbReference type="GO" id="GO:0016020">
    <property type="term" value="C:membrane"/>
    <property type="evidence" value="ECO:0007669"/>
    <property type="project" value="InterPro"/>
</dbReference>
<keyword evidence="2" id="KW-1133">Transmembrane helix</keyword>
<gene>
    <name evidence="3" type="ORF">GHC57_13260</name>
</gene>
<dbReference type="NCBIfam" id="NF008528">
    <property type="entry name" value="PRK11463.1-2"/>
    <property type="match status" value="1"/>
</dbReference>
<reference evidence="3 4" key="1">
    <citation type="submission" date="2019-10" db="EMBL/GenBank/DDBJ databases">
        <title>Draft whole-genome sequence of the purple nonsulfur photosynthetic bacterium Roseospira navarrensis DSM 15114.</title>
        <authorList>
            <person name="Kyndt J.A."/>
            <person name="Meyer T.E."/>
        </authorList>
    </citation>
    <scope>NUCLEOTIDE SEQUENCE [LARGE SCALE GENOMIC DNA]</scope>
    <source>
        <strain evidence="3 4">DSM 15114</strain>
    </source>
</reference>
<feature type="region of interest" description="Disordered" evidence="1">
    <location>
        <begin position="123"/>
        <end position="200"/>
    </location>
</feature>
<feature type="transmembrane region" description="Helical" evidence="2">
    <location>
        <begin position="76"/>
        <end position="101"/>
    </location>
</feature>
<sequence length="200" mass="20751">MPFLLLLAFIGVPLLEIAVFIQVGGLVGLGWTLALVILTAIIGTLLLRAQGVATLNRARTSLDRGEMPVREVFDGACLLVGGALLLTPGFVTDTLGFLLLLPPVRSWLLTRLKQSGRLHVHGAGMHMGGGMGGGRPGQGPRPGGRGPVIDGDYEDIGDRDDSRPDLGEPGPPRPTRWGGLGGAGGGDDGGASFDPPHRDD</sequence>
<evidence type="ECO:0000313" key="3">
    <source>
        <dbReference type="EMBL" id="MQX37488.1"/>
    </source>
</evidence>
<accession>A0A7X1ZFQ7</accession>
<feature type="compositionally biased region" description="Gly residues" evidence="1">
    <location>
        <begin position="178"/>
        <end position="189"/>
    </location>
</feature>
<dbReference type="EMBL" id="WIVE01000044">
    <property type="protein sequence ID" value="MQX37488.1"/>
    <property type="molecule type" value="Genomic_DNA"/>
</dbReference>
<dbReference type="PANTHER" id="PTHR35335">
    <property type="entry name" value="UPF0716 PROTEIN FXSA"/>
    <property type="match status" value="1"/>
</dbReference>
<protein>
    <submittedName>
        <fullName evidence="3">FxsA family protein</fullName>
    </submittedName>
</protein>
<keyword evidence="4" id="KW-1185">Reference proteome</keyword>
<organism evidence="3 4">
    <name type="scientific">Roseospira navarrensis</name>
    <dbReference type="NCBI Taxonomy" id="140058"/>
    <lineage>
        <taxon>Bacteria</taxon>
        <taxon>Pseudomonadati</taxon>
        <taxon>Pseudomonadota</taxon>
        <taxon>Alphaproteobacteria</taxon>
        <taxon>Rhodospirillales</taxon>
        <taxon>Rhodospirillaceae</taxon>
        <taxon>Roseospira</taxon>
    </lineage>
</organism>
<dbReference type="PANTHER" id="PTHR35335:SF1">
    <property type="entry name" value="UPF0716 PROTEIN FXSA"/>
    <property type="match status" value="1"/>
</dbReference>
<proteinExistence type="predicted"/>
<dbReference type="Proteomes" id="UP000434582">
    <property type="component" value="Unassembled WGS sequence"/>
</dbReference>
<feature type="compositionally biased region" description="Gly residues" evidence="1">
    <location>
        <begin position="125"/>
        <end position="146"/>
    </location>
</feature>
<evidence type="ECO:0000313" key="4">
    <source>
        <dbReference type="Proteomes" id="UP000434582"/>
    </source>
</evidence>
<dbReference type="InterPro" id="IPR007313">
    <property type="entry name" value="FxsA"/>
</dbReference>
<feature type="transmembrane region" description="Helical" evidence="2">
    <location>
        <begin position="30"/>
        <end position="55"/>
    </location>
</feature>